<evidence type="ECO:0000256" key="1">
    <source>
        <dbReference type="ARBA" id="ARBA00004651"/>
    </source>
</evidence>
<dbReference type="InterPro" id="IPR018076">
    <property type="entry name" value="T2SS_GspF_dom"/>
</dbReference>
<evidence type="ECO:0000256" key="4">
    <source>
        <dbReference type="ARBA" id="ARBA00022989"/>
    </source>
</evidence>
<dbReference type="PANTHER" id="PTHR35007">
    <property type="entry name" value="INTEGRAL MEMBRANE PROTEIN-RELATED"/>
    <property type="match status" value="1"/>
</dbReference>
<comment type="caution">
    <text evidence="8">The sequence shown here is derived from an EMBL/GenBank/DDBJ whole genome shotgun (WGS) entry which is preliminary data.</text>
</comment>
<gene>
    <name evidence="8" type="ORF">FHG55_00280</name>
</gene>
<keyword evidence="4 6" id="KW-1133">Transmembrane helix</keyword>
<keyword evidence="3 6" id="KW-0812">Transmembrane</keyword>
<reference evidence="8" key="1">
    <citation type="submission" date="2019-06" db="EMBL/GenBank/DDBJ databases">
        <title>Pseudomonas-derived Butenolides : (Bio)synthesis of Styrolides.</title>
        <authorList>
            <person name="Klapper M."/>
            <person name="Chowdhury S."/>
            <person name="Stallforth P."/>
        </authorList>
    </citation>
    <scope>NUCLEOTIDE SEQUENCE [LARGE SCALE GENOMIC DNA]</scope>
    <source>
        <strain evidence="8">EC-S101</strain>
    </source>
</reference>
<evidence type="ECO:0000313" key="9">
    <source>
        <dbReference type="Proteomes" id="UP000306272"/>
    </source>
</evidence>
<evidence type="ECO:0000259" key="7">
    <source>
        <dbReference type="Pfam" id="PF00482"/>
    </source>
</evidence>
<proteinExistence type="predicted"/>
<evidence type="ECO:0000313" key="8">
    <source>
        <dbReference type="EMBL" id="TNC00291.1"/>
    </source>
</evidence>
<protein>
    <submittedName>
        <fullName evidence="8">Type II secretion system F family protein</fullName>
    </submittedName>
</protein>
<dbReference type="GO" id="GO:0005886">
    <property type="term" value="C:plasma membrane"/>
    <property type="evidence" value="ECO:0007669"/>
    <property type="project" value="UniProtKB-SubCell"/>
</dbReference>
<feature type="transmembrane region" description="Helical" evidence="6">
    <location>
        <begin position="76"/>
        <end position="109"/>
    </location>
</feature>
<dbReference type="InterPro" id="IPR042094">
    <property type="entry name" value="T2SS_GspF_sf"/>
</dbReference>
<organism evidence="8 9">
    <name type="scientific">Pseudomonas jessenii</name>
    <dbReference type="NCBI Taxonomy" id="77298"/>
    <lineage>
        <taxon>Bacteria</taxon>
        <taxon>Pseudomonadati</taxon>
        <taxon>Pseudomonadota</taxon>
        <taxon>Gammaproteobacteria</taxon>
        <taxon>Pseudomonadales</taxon>
        <taxon>Pseudomonadaceae</taxon>
        <taxon>Pseudomonas</taxon>
    </lineage>
</organism>
<dbReference type="Gene3D" id="1.20.81.30">
    <property type="entry name" value="Type II secretion system (T2SS), domain F"/>
    <property type="match status" value="1"/>
</dbReference>
<dbReference type="AlphaFoldDB" id="A0A5C4L3X9"/>
<dbReference type="PANTHER" id="PTHR35007:SF1">
    <property type="entry name" value="PILUS ASSEMBLY PROTEIN"/>
    <property type="match status" value="1"/>
</dbReference>
<evidence type="ECO:0000256" key="3">
    <source>
        <dbReference type="ARBA" id="ARBA00022692"/>
    </source>
</evidence>
<dbReference type="RefSeq" id="WP_139053448.1">
    <property type="nucleotide sequence ID" value="NZ_VDDB01000002.1"/>
</dbReference>
<accession>A0A5C4L3X9</accession>
<evidence type="ECO:0000256" key="5">
    <source>
        <dbReference type="ARBA" id="ARBA00023136"/>
    </source>
</evidence>
<dbReference type="Pfam" id="PF00482">
    <property type="entry name" value="T2SSF"/>
    <property type="match status" value="1"/>
</dbReference>
<keyword evidence="2" id="KW-1003">Cell membrane</keyword>
<dbReference type="EMBL" id="VDDB01000002">
    <property type="protein sequence ID" value="TNC00291.1"/>
    <property type="molecule type" value="Genomic_DNA"/>
</dbReference>
<evidence type="ECO:0000256" key="6">
    <source>
        <dbReference type="SAM" id="Phobius"/>
    </source>
</evidence>
<name>A0A5C4L3X9_PSEJE</name>
<feature type="domain" description="Type II secretion system protein GspF" evidence="7">
    <location>
        <begin position="128"/>
        <end position="253"/>
    </location>
</feature>
<evidence type="ECO:0000256" key="2">
    <source>
        <dbReference type="ARBA" id="ARBA00022475"/>
    </source>
</evidence>
<comment type="subcellular location">
    <subcellularLocation>
        <location evidence="1">Cell membrane</location>
        <topology evidence="1">Multi-pass membrane protein</topology>
    </subcellularLocation>
</comment>
<sequence length="294" mass="33070">MLKPLLLIVICLALLGLSLRLFYNGWRQSGSERVLERLSQGQPQLAGEEPRWAGLERAFLRAGLGRPTDRLGVWLLLWAFATLIGFAVAGWVGLLVLMALPPVVMRLYVSWRYQRRLRRMIEQLPQLLDHTVRSLKSGRTLADAVLGGIEASEAPLKDAMGRVQRNVQLGVSLPDAVADLAELYERDEFRLFALGLKVNHRYGGNASELLENLIKMIRERDQASRQLRAMTGETRLTAWVLGLLPITMAGYFLLSNPVYLVAMWHDPSGQRMLAAAFGMQVLGSLLLWRMLRSL</sequence>
<keyword evidence="9" id="KW-1185">Reference proteome</keyword>
<feature type="transmembrane region" description="Helical" evidence="6">
    <location>
        <begin position="274"/>
        <end position="291"/>
    </location>
</feature>
<dbReference type="Proteomes" id="UP000306272">
    <property type="component" value="Unassembled WGS sequence"/>
</dbReference>
<feature type="transmembrane region" description="Helical" evidence="6">
    <location>
        <begin position="236"/>
        <end position="254"/>
    </location>
</feature>
<keyword evidence="5 6" id="KW-0472">Membrane</keyword>